<dbReference type="Pfam" id="PF22725">
    <property type="entry name" value="GFO_IDH_MocA_C3"/>
    <property type="match status" value="1"/>
</dbReference>
<dbReference type="Gene3D" id="3.30.360.10">
    <property type="entry name" value="Dihydrodipicolinate Reductase, domain 2"/>
    <property type="match status" value="1"/>
</dbReference>
<evidence type="ECO:0000259" key="1">
    <source>
        <dbReference type="Pfam" id="PF01408"/>
    </source>
</evidence>
<feature type="domain" description="Gfo/Idh/MocA-like oxidoreductase N-terminal" evidence="1">
    <location>
        <begin position="3"/>
        <end position="123"/>
    </location>
</feature>
<evidence type="ECO:0000259" key="2">
    <source>
        <dbReference type="Pfam" id="PF22725"/>
    </source>
</evidence>
<dbReference type="InterPro" id="IPR000683">
    <property type="entry name" value="Gfo/Idh/MocA-like_OxRdtase_N"/>
</dbReference>
<dbReference type="EMBL" id="JAVDSB010000001">
    <property type="protein sequence ID" value="MDR6550084.1"/>
    <property type="molecule type" value="Genomic_DNA"/>
</dbReference>
<dbReference type="InterPro" id="IPR055170">
    <property type="entry name" value="GFO_IDH_MocA-like_dom"/>
</dbReference>
<dbReference type="Pfam" id="PF01408">
    <property type="entry name" value="GFO_IDH_MocA"/>
    <property type="match status" value="1"/>
</dbReference>
<sequence>MLKIGLIGATGHVGYVLEGLREQTDAYLAGIAPGSHGEDMDSLNRRALQYGYIPELYPNYIEMLDTLKPDVVAIASHFNDHASIAVEALHRNIHVFVEKPVATTLADLDNVKVAYQNSHAQLAAMFGIRYTSCFLTVEKLLQEGSVGEVRLLHAQKSYRLGERNALYKRRETYGGTIPWVGSHAIDWLYSWSGERFTSVFASHSTRANQQHGELEATAMCQFTCTNEVMGSLTIDYLRPKQAPSHADDRIRIVGTRGIVEVMHNKVYVINEGAEGIQEAPLLPSQPIFADFLRQVQGRGKCLISSEQSFAVTEACLRARMSADEGRVVFF</sequence>
<evidence type="ECO:0000313" key="4">
    <source>
        <dbReference type="Proteomes" id="UP001267290"/>
    </source>
</evidence>
<name>A0ABU1NRV2_9BACL</name>
<accession>A0ABU1NRV2</accession>
<dbReference type="Proteomes" id="UP001267290">
    <property type="component" value="Unassembled WGS sequence"/>
</dbReference>
<feature type="domain" description="GFO/IDH/MocA-like oxidoreductase" evidence="2">
    <location>
        <begin position="134"/>
        <end position="259"/>
    </location>
</feature>
<gene>
    <name evidence="3" type="ORF">J2736_001267</name>
</gene>
<dbReference type="PANTHER" id="PTHR43377:SF1">
    <property type="entry name" value="BILIVERDIN REDUCTASE A"/>
    <property type="match status" value="1"/>
</dbReference>
<comment type="caution">
    <text evidence="3">The sequence shown here is derived from an EMBL/GenBank/DDBJ whole genome shotgun (WGS) entry which is preliminary data.</text>
</comment>
<dbReference type="SUPFAM" id="SSF55347">
    <property type="entry name" value="Glyceraldehyde-3-phosphate dehydrogenase-like, C-terminal domain"/>
    <property type="match status" value="1"/>
</dbReference>
<dbReference type="RefSeq" id="WP_310224450.1">
    <property type="nucleotide sequence ID" value="NZ_JAVDSB010000001.1"/>
</dbReference>
<evidence type="ECO:0000313" key="3">
    <source>
        <dbReference type="EMBL" id="MDR6550084.1"/>
    </source>
</evidence>
<dbReference type="Gene3D" id="3.40.50.720">
    <property type="entry name" value="NAD(P)-binding Rossmann-like Domain"/>
    <property type="match status" value="1"/>
</dbReference>
<keyword evidence="4" id="KW-1185">Reference proteome</keyword>
<dbReference type="InterPro" id="IPR036291">
    <property type="entry name" value="NAD(P)-bd_dom_sf"/>
</dbReference>
<protein>
    <submittedName>
        <fullName evidence="3">Dehydrogenase</fullName>
    </submittedName>
</protein>
<proteinExistence type="predicted"/>
<reference evidence="3 4" key="1">
    <citation type="submission" date="2023-07" db="EMBL/GenBank/DDBJ databases">
        <title>Sorghum-associated microbial communities from plants grown in Nebraska, USA.</title>
        <authorList>
            <person name="Schachtman D."/>
        </authorList>
    </citation>
    <scope>NUCLEOTIDE SEQUENCE [LARGE SCALE GENOMIC DNA]</scope>
    <source>
        <strain evidence="3 4">CC258</strain>
    </source>
</reference>
<organism evidence="3 4">
    <name type="scientific">Paenibacillus qinlingensis</name>
    <dbReference type="NCBI Taxonomy" id="1837343"/>
    <lineage>
        <taxon>Bacteria</taxon>
        <taxon>Bacillati</taxon>
        <taxon>Bacillota</taxon>
        <taxon>Bacilli</taxon>
        <taxon>Bacillales</taxon>
        <taxon>Paenibacillaceae</taxon>
        <taxon>Paenibacillus</taxon>
    </lineage>
</organism>
<dbReference type="InterPro" id="IPR051450">
    <property type="entry name" value="Gfo/Idh/MocA_Oxidoreductases"/>
</dbReference>
<dbReference type="SUPFAM" id="SSF51735">
    <property type="entry name" value="NAD(P)-binding Rossmann-fold domains"/>
    <property type="match status" value="1"/>
</dbReference>
<dbReference type="PANTHER" id="PTHR43377">
    <property type="entry name" value="BILIVERDIN REDUCTASE A"/>
    <property type="match status" value="1"/>
</dbReference>